<feature type="transmembrane region" description="Helical" evidence="6">
    <location>
        <begin position="392"/>
        <end position="409"/>
    </location>
</feature>
<evidence type="ECO:0000256" key="3">
    <source>
        <dbReference type="ARBA" id="ARBA00022989"/>
    </source>
</evidence>
<evidence type="ECO:0000256" key="6">
    <source>
        <dbReference type="SAM" id="Phobius"/>
    </source>
</evidence>
<feature type="transmembrane region" description="Helical" evidence="6">
    <location>
        <begin position="365"/>
        <end position="386"/>
    </location>
</feature>
<feature type="transmembrane region" description="Helical" evidence="6">
    <location>
        <begin position="47"/>
        <end position="67"/>
    </location>
</feature>
<feature type="transmembrane region" description="Helical" evidence="6">
    <location>
        <begin position="74"/>
        <end position="92"/>
    </location>
</feature>
<organism evidence="7 8">
    <name type="scientific">Nocardia thailandica</name>
    <dbReference type="NCBI Taxonomy" id="257275"/>
    <lineage>
        <taxon>Bacteria</taxon>
        <taxon>Bacillati</taxon>
        <taxon>Actinomycetota</taxon>
        <taxon>Actinomycetes</taxon>
        <taxon>Mycobacteriales</taxon>
        <taxon>Nocardiaceae</taxon>
        <taxon>Nocardia</taxon>
    </lineage>
</organism>
<evidence type="ECO:0000256" key="2">
    <source>
        <dbReference type="ARBA" id="ARBA00022692"/>
    </source>
</evidence>
<dbReference type="InterPro" id="IPR036259">
    <property type="entry name" value="MFS_trans_sf"/>
</dbReference>
<feature type="transmembrane region" description="Helical" evidence="6">
    <location>
        <begin position="98"/>
        <end position="120"/>
    </location>
</feature>
<comment type="caution">
    <text evidence="7">The sequence shown here is derived from an EMBL/GenBank/DDBJ whole genome shotgun (WGS) entry which is preliminary data.</text>
</comment>
<evidence type="ECO:0000256" key="1">
    <source>
        <dbReference type="ARBA" id="ARBA00004141"/>
    </source>
</evidence>
<dbReference type="PANTHER" id="PTHR10924">
    <property type="entry name" value="MAJOR FACILITATOR SUPERFAMILY PROTEIN-RELATED"/>
    <property type="match status" value="1"/>
</dbReference>
<dbReference type="EMBL" id="JBIAMX010000009">
    <property type="protein sequence ID" value="MFF0544436.1"/>
    <property type="molecule type" value="Genomic_DNA"/>
</dbReference>
<evidence type="ECO:0000256" key="4">
    <source>
        <dbReference type="ARBA" id="ARBA00023136"/>
    </source>
</evidence>
<comment type="subcellular location">
    <subcellularLocation>
        <location evidence="1">Membrane</location>
        <topology evidence="1">Multi-pass membrane protein</topology>
    </subcellularLocation>
</comment>
<sequence length="433" mass="43353">MVFVQRWRVIIAFALVGAATQLVWLTYAPVTTVAADHFGVSESAVGWLANMFPLLYVVLAVPAGILLDRWFRASLIAGAVLTALGADLRLLHDSFATALLGQTVVAVAQPLVLNAITGIAGHHLAERDRPTGIAVGTASTFAGMAAAFVLGAALPGEDQLTTLTAVGAVFATLAAIALTTELLRAGSRAGAASQAGRASELGTLAARSPGERPRVSGPEPEHSPAITSLAALRATLGGPFVRRLCVAVFFPFGTFVALATFGQALLEPAGVSADAASVVLLVNVVAGVIGCAVLPVVVLRKRAELPALIAGLSISAASCLLVALAPGLVTGAVAFVLIGLTLLPALPVVLAMAERHTGAAEGTAAGLIWMTGNLGGLVVAGATGLLVDSPGLAFGLCAVSTLLGVPLALRLGSGRGAQDSAATSASTTVVTEP</sequence>
<evidence type="ECO:0000313" key="8">
    <source>
        <dbReference type="Proteomes" id="UP001601444"/>
    </source>
</evidence>
<feature type="transmembrane region" description="Helical" evidence="6">
    <location>
        <begin position="160"/>
        <end position="178"/>
    </location>
</feature>
<feature type="transmembrane region" description="Helical" evidence="6">
    <location>
        <begin position="244"/>
        <end position="266"/>
    </location>
</feature>
<dbReference type="Pfam" id="PF07690">
    <property type="entry name" value="MFS_1"/>
    <property type="match status" value="1"/>
</dbReference>
<keyword evidence="8" id="KW-1185">Reference proteome</keyword>
<name>A0ABW6PPV7_9NOCA</name>
<feature type="transmembrane region" description="Helical" evidence="6">
    <location>
        <begin position="7"/>
        <end position="27"/>
    </location>
</feature>
<dbReference type="RefSeq" id="WP_387700986.1">
    <property type="nucleotide sequence ID" value="NZ_JBIAMX010000009.1"/>
</dbReference>
<feature type="transmembrane region" description="Helical" evidence="6">
    <location>
        <begin position="331"/>
        <end position="353"/>
    </location>
</feature>
<dbReference type="InterPro" id="IPR011701">
    <property type="entry name" value="MFS"/>
</dbReference>
<reference evidence="7 8" key="1">
    <citation type="submission" date="2024-10" db="EMBL/GenBank/DDBJ databases">
        <title>The Natural Products Discovery Center: Release of the First 8490 Sequenced Strains for Exploring Actinobacteria Biosynthetic Diversity.</title>
        <authorList>
            <person name="Kalkreuter E."/>
            <person name="Kautsar S.A."/>
            <person name="Yang D."/>
            <person name="Bader C.D."/>
            <person name="Teijaro C.N."/>
            <person name="Fluegel L."/>
            <person name="Davis C.M."/>
            <person name="Simpson J.R."/>
            <person name="Lauterbach L."/>
            <person name="Steele A.D."/>
            <person name="Gui C."/>
            <person name="Meng S."/>
            <person name="Li G."/>
            <person name="Viehrig K."/>
            <person name="Ye F."/>
            <person name="Su P."/>
            <person name="Kiefer A.F."/>
            <person name="Nichols A."/>
            <person name="Cepeda A.J."/>
            <person name="Yan W."/>
            <person name="Fan B."/>
            <person name="Jiang Y."/>
            <person name="Adhikari A."/>
            <person name="Zheng C.-J."/>
            <person name="Schuster L."/>
            <person name="Cowan T.M."/>
            <person name="Smanski M.J."/>
            <person name="Chevrette M.G."/>
            <person name="De Carvalho L.P.S."/>
            <person name="Shen B."/>
        </authorList>
    </citation>
    <scope>NUCLEOTIDE SEQUENCE [LARGE SCALE GENOMIC DNA]</scope>
    <source>
        <strain evidence="7 8">NPDC004045</strain>
    </source>
</reference>
<dbReference type="PANTHER" id="PTHR10924:SF6">
    <property type="entry name" value="SOLUTE CARRIER FAMILY 49 MEMBER A3"/>
    <property type="match status" value="1"/>
</dbReference>
<dbReference type="Gene3D" id="1.20.1250.20">
    <property type="entry name" value="MFS general substrate transporter like domains"/>
    <property type="match status" value="2"/>
</dbReference>
<feature type="compositionally biased region" description="Basic and acidic residues" evidence="5">
    <location>
        <begin position="209"/>
        <end position="221"/>
    </location>
</feature>
<feature type="transmembrane region" description="Helical" evidence="6">
    <location>
        <begin position="305"/>
        <end position="325"/>
    </location>
</feature>
<gene>
    <name evidence="7" type="ORF">ACFYTF_16515</name>
</gene>
<feature type="region of interest" description="Disordered" evidence="5">
    <location>
        <begin position="202"/>
        <end position="221"/>
    </location>
</feature>
<feature type="transmembrane region" description="Helical" evidence="6">
    <location>
        <begin position="132"/>
        <end position="154"/>
    </location>
</feature>
<accession>A0ABW6PPV7</accession>
<evidence type="ECO:0000256" key="5">
    <source>
        <dbReference type="SAM" id="MobiDB-lite"/>
    </source>
</evidence>
<dbReference type="Proteomes" id="UP001601444">
    <property type="component" value="Unassembled WGS sequence"/>
</dbReference>
<feature type="transmembrane region" description="Helical" evidence="6">
    <location>
        <begin position="278"/>
        <end position="298"/>
    </location>
</feature>
<protein>
    <submittedName>
        <fullName evidence="7">MFS transporter</fullName>
    </submittedName>
</protein>
<proteinExistence type="predicted"/>
<evidence type="ECO:0000313" key="7">
    <source>
        <dbReference type="EMBL" id="MFF0544436.1"/>
    </source>
</evidence>
<keyword evidence="2 6" id="KW-0812">Transmembrane</keyword>
<dbReference type="InterPro" id="IPR049680">
    <property type="entry name" value="FLVCR1-2_SLC49-like"/>
</dbReference>
<keyword evidence="4 6" id="KW-0472">Membrane</keyword>
<keyword evidence="3 6" id="KW-1133">Transmembrane helix</keyword>
<dbReference type="SUPFAM" id="SSF103473">
    <property type="entry name" value="MFS general substrate transporter"/>
    <property type="match status" value="1"/>
</dbReference>